<keyword evidence="2" id="KW-1185">Reference proteome</keyword>
<evidence type="ECO:0000313" key="1">
    <source>
        <dbReference type="EMBL" id="EFA77566.1"/>
    </source>
</evidence>
<sequence length="663" mass="77511">MESLDNYIEEEEDEESLMNLNPESPLDLNLFANPIKLGKKKQIFEYQKMSTSLQQSNYYFLVTPNYFWSKVPNQHMCVNLFNVNEVNRVYKKHSPFQLNFKVSKWQPHSKSPSVIDEATVVSKLQNVFSKGPTTLEDGEALMEELIFDNAGTYTIKCYGVILDQDIHTDFSFKFTINAIGERSPSKTSKDNSKSKKKKDVYIEEKFTTDFNHERKVKMEVDMARVQEKAEWDKYDQLSVQYTSEFRKIPFLYSKLLISQGIGSTYLGNYGESHRLFDKALEKDSSLENLFEASTMRSVSHRIQKNFKASELLLTFATSLYLDLKDKYPKKICQFTNLLMGQYYFNYAAHHSDLFQMNFKNNLKKEEEVKDLFKKSMDYYNRDCENSKANGSEVNARSINGYYRSNIRIVQTIIGSNNTKEQDLNNAYLQFLKACKILKLIVSIIRILKKNFLYDLNATRTQIHFHFTLADLHRKKFQITNNQSYDFKRDCLSDFLKSIKQSYDSAYRNGFRNEMRYNTDRFYDLDNQANNSKNPDLDLKTLLGTLTGYGELVEDMKSLSFSQSKSVRIREIDENGNEIVKKQKINHSQTQAIATKVHHVSPLYYLLSLSVNSSFIRDQLDQLPSTKFMSLEQRQQSLTLKAQLEYLNSLELKTKTDFPLYNQQ</sequence>
<dbReference type="GeneID" id="31367636"/>
<organism evidence="1 2">
    <name type="scientific">Heterostelium pallidum (strain ATCC 26659 / Pp 5 / PN500)</name>
    <name type="common">Cellular slime mold</name>
    <name type="synonym">Polysphondylium pallidum</name>
    <dbReference type="NCBI Taxonomy" id="670386"/>
    <lineage>
        <taxon>Eukaryota</taxon>
        <taxon>Amoebozoa</taxon>
        <taxon>Evosea</taxon>
        <taxon>Eumycetozoa</taxon>
        <taxon>Dictyostelia</taxon>
        <taxon>Acytosteliales</taxon>
        <taxon>Acytosteliaceae</taxon>
        <taxon>Heterostelium</taxon>
    </lineage>
</organism>
<proteinExistence type="predicted"/>
<dbReference type="Proteomes" id="UP000001396">
    <property type="component" value="Unassembled WGS sequence"/>
</dbReference>
<gene>
    <name evidence="1" type="ORF">PPL_12169</name>
</gene>
<evidence type="ECO:0000313" key="2">
    <source>
        <dbReference type="Proteomes" id="UP000001396"/>
    </source>
</evidence>
<dbReference type="STRING" id="670386.D3BLW5"/>
<reference evidence="1 2" key="1">
    <citation type="journal article" date="2011" name="Genome Res.">
        <title>Phylogeny-wide analysis of social amoeba genomes highlights ancient origins for complex intercellular communication.</title>
        <authorList>
            <person name="Heidel A.J."/>
            <person name="Lawal H.M."/>
            <person name="Felder M."/>
            <person name="Schilde C."/>
            <person name="Helps N.R."/>
            <person name="Tunggal B."/>
            <person name="Rivero F."/>
            <person name="John U."/>
            <person name="Schleicher M."/>
            <person name="Eichinger L."/>
            <person name="Platzer M."/>
            <person name="Noegel A.A."/>
            <person name="Schaap P."/>
            <person name="Gloeckner G."/>
        </authorList>
    </citation>
    <scope>NUCLEOTIDE SEQUENCE [LARGE SCALE GENOMIC DNA]</scope>
    <source>
        <strain evidence="2">ATCC 26659 / Pp 5 / PN500</strain>
    </source>
</reference>
<comment type="caution">
    <text evidence="1">The sequence shown here is derived from an EMBL/GenBank/DDBJ whole genome shotgun (WGS) entry which is preliminary data.</text>
</comment>
<accession>D3BLW5</accession>
<dbReference type="RefSeq" id="XP_020429694.1">
    <property type="nucleotide sequence ID" value="XM_020582913.1"/>
</dbReference>
<name>D3BLW5_HETP5</name>
<dbReference type="AlphaFoldDB" id="D3BLW5"/>
<dbReference type="EMBL" id="ADBJ01000042">
    <property type="protein sequence ID" value="EFA77566.1"/>
    <property type="molecule type" value="Genomic_DNA"/>
</dbReference>
<protein>
    <submittedName>
        <fullName evidence="1">Uncharacterized protein</fullName>
    </submittedName>
</protein>
<dbReference type="InParanoid" id="D3BLW5"/>